<dbReference type="GO" id="GO:0005525">
    <property type="term" value="F:GTP binding"/>
    <property type="evidence" value="ECO:0007669"/>
    <property type="project" value="UniProtKB-KW"/>
</dbReference>
<keyword evidence="5 15" id="KW-0328">Glycosyltransferase</keyword>
<dbReference type="GO" id="GO:0004845">
    <property type="term" value="F:uracil phosphoribosyltransferase activity"/>
    <property type="evidence" value="ECO:0007669"/>
    <property type="project" value="UniProtKB-UniRule"/>
</dbReference>
<comment type="caution">
    <text evidence="17">The sequence shown here is derived from an EMBL/GenBank/DDBJ whole genome shotgun (WGS) entry which is preliminary data.</text>
</comment>
<evidence type="ECO:0000256" key="6">
    <source>
        <dbReference type="ARBA" id="ARBA00022679"/>
    </source>
</evidence>
<dbReference type="NCBIfam" id="NF001097">
    <property type="entry name" value="PRK00129.1"/>
    <property type="match status" value="1"/>
</dbReference>
<feature type="binding site" evidence="15">
    <location>
        <begin position="239"/>
        <end position="241"/>
    </location>
    <ligand>
        <name>uracil</name>
        <dbReference type="ChEBI" id="CHEBI:17568"/>
    </ligand>
</feature>
<evidence type="ECO:0000256" key="13">
    <source>
        <dbReference type="ARBA" id="ARBA00072146"/>
    </source>
</evidence>
<dbReference type="SUPFAM" id="SSF53271">
    <property type="entry name" value="PRTase-like"/>
    <property type="match status" value="1"/>
</dbReference>
<comment type="function">
    <text evidence="12 15">Catalyzes the conversion of uracil and 5-phospho-alpha-D-ribose 1-diphosphate (PRPP) to UMP and diphosphate.</text>
</comment>
<feature type="binding site" evidence="15">
    <location>
        <position position="240"/>
    </location>
    <ligand>
        <name>5-phospho-alpha-D-ribose 1-diphosphate</name>
        <dbReference type="ChEBI" id="CHEBI:58017"/>
    </ligand>
</feature>
<organism evidence="17 18">
    <name type="scientific">Pseudoneobacillus rhizosphaerae</name>
    <dbReference type="NCBI Taxonomy" id="2880968"/>
    <lineage>
        <taxon>Bacteria</taxon>
        <taxon>Bacillati</taxon>
        <taxon>Bacillota</taxon>
        <taxon>Bacilli</taxon>
        <taxon>Bacillales</taxon>
        <taxon>Bacillaceae</taxon>
        <taxon>Pseudoneobacillus</taxon>
    </lineage>
</organism>
<evidence type="ECO:0000259" key="16">
    <source>
        <dbReference type="Pfam" id="PF14681"/>
    </source>
</evidence>
<dbReference type="InterPro" id="IPR005765">
    <property type="entry name" value="UPRT"/>
</dbReference>
<comment type="activity regulation">
    <text evidence="15">Allosterically activated by GTP.</text>
</comment>
<keyword evidence="8 15" id="KW-0460">Magnesium</keyword>
<feature type="binding site" evidence="15">
    <location>
        <begin position="171"/>
        <end position="179"/>
    </location>
    <ligand>
        <name>5-phospho-alpha-D-ribose 1-diphosphate</name>
        <dbReference type="ChEBI" id="CHEBI:58017"/>
    </ligand>
</feature>
<evidence type="ECO:0000256" key="11">
    <source>
        <dbReference type="ARBA" id="ARBA00052919"/>
    </source>
</evidence>
<sequence>MNCWEFFCRIRRSVWFVFFDTYIGRLTQILLLDKRKGAMTVAKVYVFDHPLIQHKLTYIRDKHTGTKEFRELVDEVATLMAFEITRDMTLEDITIETPVSETKSKVLSGKKLGIIPILRAGIGMVDGVLKLIPAAKVGHIGLYRDPETLLPVEYYVKLPSDVEEREFIVVDPMLATGGSAIAAIHSLKSRGAKHIKFMCLIAAPEGVAAVEQAHPDVDIYIAALDEKLNEHGYIVPGLGDAGDRLFGTK</sequence>
<evidence type="ECO:0000256" key="10">
    <source>
        <dbReference type="ARBA" id="ARBA00031082"/>
    </source>
</evidence>
<dbReference type="AlphaFoldDB" id="A0A9C7G654"/>
<name>A0A9C7G654_9BACI</name>
<dbReference type="InterPro" id="IPR050054">
    <property type="entry name" value="UPRTase/APRTase"/>
</dbReference>
<evidence type="ECO:0000256" key="7">
    <source>
        <dbReference type="ARBA" id="ARBA00022741"/>
    </source>
</evidence>
<keyword evidence="4 15" id="KW-0021">Allosteric enzyme</keyword>
<reference evidence="17" key="1">
    <citation type="submission" date="2021-10" db="EMBL/GenBank/DDBJ databases">
        <authorList>
            <person name="Criscuolo A."/>
        </authorList>
    </citation>
    <scope>NUCLEOTIDE SEQUENCE</scope>
    <source>
        <strain evidence="17">CIP111885</strain>
    </source>
</reference>
<evidence type="ECO:0000256" key="3">
    <source>
        <dbReference type="ARBA" id="ARBA00011894"/>
    </source>
</evidence>
<evidence type="ECO:0000256" key="12">
    <source>
        <dbReference type="ARBA" id="ARBA00056901"/>
    </source>
</evidence>
<evidence type="ECO:0000256" key="4">
    <source>
        <dbReference type="ARBA" id="ARBA00022533"/>
    </source>
</evidence>
<dbReference type="EC" id="2.4.2.9" evidence="3 15"/>
<evidence type="ECO:0000256" key="14">
    <source>
        <dbReference type="ARBA" id="ARBA00079807"/>
    </source>
</evidence>
<feature type="binding site" evidence="15">
    <location>
        <position position="234"/>
    </location>
    <ligand>
        <name>uracil</name>
        <dbReference type="ChEBI" id="CHEBI:17568"/>
    </ligand>
</feature>
<dbReference type="InterPro" id="IPR029057">
    <property type="entry name" value="PRTase-like"/>
</dbReference>
<dbReference type="CDD" id="cd06223">
    <property type="entry name" value="PRTases_typeI"/>
    <property type="match status" value="1"/>
</dbReference>
<feature type="binding site" evidence="15">
    <location>
        <position position="144"/>
    </location>
    <ligand>
        <name>5-phospho-alpha-D-ribose 1-diphosphate</name>
        <dbReference type="ChEBI" id="CHEBI:58017"/>
    </ligand>
</feature>
<dbReference type="Pfam" id="PF14681">
    <property type="entry name" value="UPRTase"/>
    <property type="match status" value="1"/>
</dbReference>
<dbReference type="GO" id="GO:0005737">
    <property type="term" value="C:cytoplasm"/>
    <property type="evidence" value="ECO:0007669"/>
    <property type="project" value="UniProtKB-ARBA"/>
</dbReference>
<accession>A0A9C7G654</accession>
<dbReference type="NCBIfam" id="TIGR01091">
    <property type="entry name" value="upp"/>
    <property type="match status" value="1"/>
</dbReference>
<protein>
    <recommendedName>
        <fullName evidence="13 15">Uracil phosphoribosyltransferase</fullName>
        <ecNumber evidence="3 15">2.4.2.9</ecNumber>
    </recommendedName>
    <alternativeName>
        <fullName evidence="10 15">UMP pyrophosphorylase</fullName>
    </alternativeName>
    <alternativeName>
        <fullName evidence="14 15">UPRTase</fullName>
    </alternativeName>
</protein>
<evidence type="ECO:0000313" key="18">
    <source>
        <dbReference type="Proteomes" id="UP000789845"/>
    </source>
</evidence>
<feature type="domain" description="Phosphoribosyltransferase" evidence="16">
    <location>
        <begin position="46"/>
        <end position="248"/>
    </location>
</feature>
<dbReference type="FunFam" id="3.40.50.2020:FF:000003">
    <property type="entry name" value="Uracil phosphoribosyltransferase"/>
    <property type="match status" value="1"/>
</dbReference>
<feature type="binding site" evidence="15">
    <location>
        <position position="119"/>
    </location>
    <ligand>
        <name>5-phospho-alpha-D-ribose 1-diphosphate</name>
        <dbReference type="ChEBI" id="CHEBI:58017"/>
    </ligand>
</feature>
<dbReference type="Gene3D" id="3.40.50.2020">
    <property type="match status" value="1"/>
</dbReference>
<evidence type="ECO:0000256" key="5">
    <source>
        <dbReference type="ARBA" id="ARBA00022676"/>
    </source>
</evidence>
<comment type="catalytic activity">
    <reaction evidence="11 15">
        <text>UMP + diphosphate = 5-phospho-alpha-D-ribose 1-diphosphate + uracil</text>
        <dbReference type="Rhea" id="RHEA:13017"/>
        <dbReference type="ChEBI" id="CHEBI:17568"/>
        <dbReference type="ChEBI" id="CHEBI:33019"/>
        <dbReference type="ChEBI" id="CHEBI:57865"/>
        <dbReference type="ChEBI" id="CHEBI:58017"/>
        <dbReference type="EC" id="2.4.2.9"/>
    </reaction>
</comment>
<keyword evidence="18" id="KW-1185">Reference proteome</keyword>
<dbReference type="InterPro" id="IPR034332">
    <property type="entry name" value="Upp_B"/>
</dbReference>
<dbReference type="GO" id="GO:0000287">
    <property type="term" value="F:magnesium ion binding"/>
    <property type="evidence" value="ECO:0007669"/>
    <property type="project" value="UniProtKB-UniRule"/>
</dbReference>
<dbReference type="GO" id="GO:0044206">
    <property type="term" value="P:UMP salvage"/>
    <property type="evidence" value="ECO:0007669"/>
    <property type="project" value="UniProtKB-UniRule"/>
</dbReference>
<evidence type="ECO:0000256" key="15">
    <source>
        <dbReference type="HAMAP-Rule" id="MF_01218"/>
    </source>
</evidence>
<keyword evidence="6 15" id="KW-0808">Transferase</keyword>
<gene>
    <name evidence="15 17" type="primary">upp</name>
    <name evidence="17" type="ORF">NEOCIP111885_00369</name>
</gene>
<dbReference type="PANTHER" id="PTHR32315:SF4">
    <property type="entry name" value="URACIL PHOSPHORIBOSYLTRANSFERASE, CHLOROPLASTIC"/>
    <property type="match status" value="1"/>
</dbReference>
<dbReference type="InterPro" id="IPR000836">
    <property type="entry name" value="PRTase_dom"/>
</dbReference>
<evidence type="ECO:0000313" key="17">
    <source>
        <dbReference type="EMBL" id="CAG9606681.1"/>
    </source>
</evidence>
<proteinExistence type="inferred from homology"/>
<comment type="cofactor">
    <cofactor evidence="15">
        <name>Mg(2+)</name>
        <dbReference type="ChEBI" id="CHEBI:18420"/>
    </cofactor>
    <text evidence="15">Binds 1 Mg(2+) ion per subunit. The magnesium is bound as Mg-PRPP.</text>
</comment>
<keyword evidence="9 15" id="KW-0342">GTP-binding</keyword>
<keyword evidence="7 15" id="KW-0547">Nucleotide-binding</keyword>
<evidence type="ECO:0000256" key="9">
    <source>
        <dbReference type="ARBA" id="ARBA00023134"/>
    </source>
</evidence>
<dbReference type="GO" id="GO:0006223">
    <property type="term" value="P:uracil salvage"/>
    <property type="evidence" value="ECO:0007669"/>
    <property type="project" value="InterPro"/>
</dbReference>
<dbReference type="HAMAP" id="MF_01218_B">
    <property type="entry name" value="Upp_B"/>
    <property type="match status" value="1"/>
</dbReference>
<evidence type="ECO:0000256" key="8">
    <source>
        <dbReference type="ARBA" id="ARBA00022842"/>
    </source>
</evidence>
<dbReference type="PANTHER" id="PTHR32315">
    <property type="entry name" value="ADENINE PHOSPHORIBOSYLTRANSFERASE"/>
    <property type="match status" value="1"/>
</dbReference>
<dbReference type="Proteomes" id="UP000789845">
    <property type="component" value="Unassembled WGS sequence"/>
</dbReference>
<evidence type="ECO:0000256" key="2">
    <source>
        <dbReference type="ARBA" id="ARBA00009516"/>
    </source>
</evidence>
<dbReference type="EMBL" id="CAKJTG010000002">
    <property type="protein sequence ID" value="CAG9606681.1"/>
    <property type="molecule type" value="Genomic_DNA"/>
</dbReference>
<evidence type="ECO:0000256" key="1">
    <source>
        <dbReference type="ARBA" id="ARBA00005180"/>
    </source>
</evidence>
<comment type="similarity">
    <text evidence="2 15">Belongs to the UPRTase family.</text>
</comment>
<comment type="pathway">
    <text evidence="1 15">Pyrimidine metabolism; UMP biosynthesis via salvage pathway; UMP from uracil: step 1/1.</text>
</comment>